<evidence type="ECO:0000256" key="5">
    <source>
        <dbReference type="ARBA" id="ARBA00022801"/>
    </source>
</evidence>
<dbReference type="GO" id="GO:0008270">
    <property type="term" value="F:zinc ion binding"/>
    <property type="evidence" value="ECO:0007669"/>
    <property type="project" value="TreeGrafter"/>
</dbReference>
<keyword evidence="4" id="KW-0554">One-carbon metabolism</keyword>
<evidence type="ECO:0000259" key="6">
    <source>
        <dbReference type="Pfam" id="PF01227"/>
    </source>
</evidence>
<evidence type="ECO:0000313" key="8">
    <source>
        <dbReference type="Proteomes" id="UP000231414"/>
    </source>
</evidence>
<comment type="caution">
    <text evidence="7">The sequence shown here is derived from an EMBL/GenBank/DDBJ whole genome shotgun (WGS) entry which is preliminary data.</text>
</comment>
<evidence type="ECO:0000256" key="2">
    <source>
        <dbReference type="ARBA" id="ARBA00005080"/>
    </source>
</evidence>
<evidence type="ECO:0000256" key="3">
    <source>
        <dbReference type="ARBA" id="ARBA00012715"/>
    </source>
</evidence>
<dbReference type="Pfam" id="PF01227">
    <property type="entry name" value="GTP_cyclohydroI"/>
    <property type="match status" value="1"/>
</dbReference>
<accession>A0A2H0X7R7</accession>
<dbReference type="InterPro" id="IPR020602">
    <property type="entry name" value="GTP_CycHdrlase_I_dom"/>
</dbReference>
<dbReference type="GO" id="GO:0046654">
    <property type="term" value="P:tetrahydrofolate biosynthetic process"/>
    <property type="evidence" value="ECO:0007669"/>
    <property type="project" value="InterPro"/>
</dbReference>
<dbReference type="Gene3D" id="3.30.1130.10">
    <property type="match status" value="1"/>
</dbReference>
<feature type="domain" description="GTP cyclohydrolase I" evidence="6">
    <location>
        <begin position="58"/>
        <end position="220"/>
    </location>
</feature>
<reference evidence="8" key="1">
    <citation type="submission" date="2017-09" db="EMBL/GenBank/DDBJ databases">
        <title>Depth-based differentiation of microbial function through sediment-hosted aquifers and enrichment of novel symbionts in the deep terrestrial subsurface.</title>
        <authorList>
            <person name="Probst A.J."/>
            <person name="Ladd B."/>
            <person name="Jarett J.K."/>
            <person name="Geller-Mcgrath D.E."/>
            <person name="Sieber C.M.K."/>
            <person name="Emerson J.B."/>
            <person name="Anantharaman K."/>
            <person name="Thomas B.C."/>
            <person name="Malmstrom R."/>
            <person name="Stieglmeier M."/>
            <person name="Klingl A."/>
            <person name="Woyke T."/>
            <person name="Ryan C.M."/>
            <person name="Banfield J.F."/>
        </authorList>
    </citation>
    <scope>NUCLEOTIDE SEQUENCE [LARGE SCALE GENOMIC DNA]</scope>
</reference>
<keyword evidence="5" id="KW-0378">Hydrolase</keyword>
<evidence type="ECO:0000256" key="1">
    <source>
        <dbReference type="ARBA" id="ARBA00001052"/>
    </source>
</evidence>
<dbReference type="GO" id="GO:0005525">
    <property type="term" value="F:GTP binding"/>
    <property type="evidence" value="ECO:0007669"/>
    <property type="project" value="TreeGrafter"/>
</dbReference>
<organism evidence="7 8">
    <name type="scientific">candidate division WWE3 bacterium CG08_land_8_20_14_0_20_43_13</name>
    <dbReference type="NCBI Taxonomy" id="1975087"/>
    <lineage>
        <taxon>Bacteria</taxon>
        <taxon>Katanobacteria</taxon>
    </lineage>
</organism>
<comment type="pathway">
    <text evidence="2">Cofactor biosynthesis; 7,8-dihydroneopterin triphosphate biosynthesis; 7,8-dihydroneopterin triphosphate from GTP: step 1/1.</text>
</comment>
<evidence type="ECO:0000256" key="4">
    <source>
        <dbReference type="ARBA" id="ARBA00022563"/>
    </source>
</evidence>
<gene>
    <name evidence="7" type="ORF">COT52_00995</name>
</gene>
<comment type="catalytic activity">
    <reaction evidence="1">
        <text>GTP + H2O = 7,8-dihydroneopterin 3'-triphosphate + formate + H(+)</text>
        <dbReference type="Rhea" id="RHEA:17473"/>
        <dbReference type="ChEBI" id="CHEBI:15377"/>
        <dbReference type="ChEBI" id="CHEBI:15378"/>
        <dbReference type="ChEBI" id="CHEBI:15740"/>
        <dbReference type="ChEBI" id="CHEBI:37565"/>
        <dbReference type="ChEBI" id="CHEBI:58462"/>
        <dbReference type="EC" id="3.5.4.16"/>
    </reaction>
</comment>
<sequence length="231" mass="25918">MSKESKPQSRNATLGDYLNIVKNGAPPDTQVLDKVHNLYKQLGNSSKDKIIRNLYDSFSAILSTLGYKTGDVAELTPHRAAYGYLELLNGVQEYEDIEWRFFDIDPSAAQLVSVSDIPFTSFCEHHLLPFWGKASIVYLPKRKVIGLDKIPKLVNAVAHNLQIQERMTNQIADILHEKLDPQGLGVVIKATHMCVSARGVKSNCNTQTMALRGTFKSDSSYIKYLSSHKYE</sequence>
<evidence type="ECO:0000313" key="7">
    <source>
        <dbReference type="EMBL" id="PIS20970.1"/>
    </source>
</evidence>
<dbReference type="InterPro" id="IPR001474">
    <property type="entry name" value="GTP_CycHdrlase_I"/>
</dbReference>
<dbReference type="EC" id="3.5.4.16" evidence="3"/>
<dbReference type="AlphaFoldDB" id="A0A2H0X7R7"/>
<dbReference type="GO" id="GO:0006729">
    <property type="term" value="P:tetrahydrobiopterin biosynthetic process"/>
    <property type="evidence" value="ECO:0007669"/>
    <property type="project" value="TreeGrafter"/>
</dbReference>
<dbReference type="EMBL" id="PEYW01000011">
    <property type="protein sequence ID" value="PIS20970.1"/>
    <property type="molecule type" value="Genomic_DNA"/>
</dbReference>
<dbReference type="SUPFAM" id="SSF55620">
    <property type="entry name" value="Tetrahydrobiopterin biosynthesis enzymes-like"/>
    <property type="match status" value="1"/>
</dbReference>
<dbReference type="GO" id="GO:0005737">
    <property type="term" value="C:cytoplasm"/>
    <property type="evidence" value="ECO:0007669"/>
    <property type="project" value="TreeGrafter"/>
</dbReference>
<proteinExistence type="predicted"/>
<dbReference type="GO" id="GO:0003934">
    <property type="term" value="F:GTP cyclohydrolase I activity"/>
    <property type="evidence" value="ECO:0007669"/>
    <property type="project" value="UniProtKB-EC"/>
</dbReference>
<dbReference type="Proteomes" id="UP000231414">
    <property type="component" value="Unassembled WGS sequence"/>
</dbReference>
<dbReference type="GO" id="GO:0006730">
    <property type="term" value="P:one-carbon metabolic process"/>
    <property type="evidence" value="ECO:0007669"/>
    <property type="project" value="UniProtKB-KW"/>
</dbReference>
<name>A0A2H0X7R7_UNCKA</name>
<dbReference type="InterPro" id="IPR043133">
    <property type="entry name" value="GTP-CH-I_C/QueF"/>
</dbReference>
<dbReference type="PANTHER" id="PTHR11109">
    <property type="entry name" value="GTP CYCLOHYDROLASE I"/>
    <property type="match status" value="1"/>
</dbReference>
<protein>
    <recommendedName>
        <fullName evidence="3">GTP cyclohydrolase I</fullName>
        <ecNumber evidence="3">3.5.4.16</ecNumber>
    </recommendedName>
</protein>
<dbReference type="UniPathway" id="UPA00848">
    <property type="reaction ID" value="UER00151"/>
</dbReference>
<dbReference type="PANTHER" id="PTHR11109:SF7">
    <property type="entry name" value="GTP CYCLOHYDROLASE 1"/>
    <property type="match status" value="1"/>
</dbReference>
<dbReference type="FunFam" id="3.30.1130.10:FF:000001">
    <property type="entry name" value="GTP cyclohydrolase 1"/>
    <property type="match status" value="1"/>
</dbReference>